<dbReference type="Gene3D" id="1.10.238.20">
    <property type="entry name" value="Pheromone/general odorant binding protein domain"/>
    <property type="match status" value="1"/>
</dbReference>
<dbReference type="Pfam" id="PF01395">
    <property type="entry name" value="PBP_GOBP"/>
    <property type="match status" value="1"/>
</dbReference>
<dbReference type="GeneID" id="117234103"/>
<dbReference type="RefSeq" id="XP_033350897.1">
    <property type="nucleotide sequence ID" value="XM_033495006.1"/>
</dbReference>
<dbReference type="InterPro" id="IPR036728">
    <property type="entry name" value="PBP_GOBP_sf"/>
</dbReference>
<feature type="signal peptide" evidence="1">
    <location>
        <begin position="1"/>
        <end position="19"/>
    </location>
</feature>
<sequence>MKSLLVGICLLLTIAVIQADFIDTYLELSKVPTLKCAKTVGYTETDPRIIFDQEVKLGVDKASCLRSCILKSLNMLKDSKIDLEMINEFIKIVHNEEPEKIEPMKQNAVECLDKVKDMSDDCKMAYSFIQCYVDKY</sequence>
<evidence type="ECO:0000256" key="1">
    <source>
        <dbReference type="SAM" id="SignalP"/>
    </source>
</evidence>
<reference evidence="3" key="1">
    <citation type="submission" date="2025-08" db="UniProtKB">
        <authorList>
            <consortium name="RefSeq"/>
        </authorList>
    </citation>
    <scope>IDENTIFICATION</scope>
    <source>
        <tissue evidence="3">Muscle</tissue>
    </source>
</reference>
<evidence type="ECO:0000313" key="2">
    <source>
        <dbReference type="Proteomes" id="UP000504631"/>
    </source>
</evidence>
<evidence type="ECO:0000313" key="3">
    <source>
        <dbReference type="RefSeq" id="XP_033350897.1"/>
    </source>
</evidence>
<accession>A0A6J3KCU0</accession>
<dbReference type="Proteomes" id="UP000504631">
    <property type="component" value="Unplaced"/>
</dbReference>
<dbReference type="GO" id="GO:0005549">
    <property type="term" value="F:odorant binding"/>
    <property type="evidence" value="ECO:0007669"/>
    <property type="project" value="InterPro"/>
</dbReference>
<dbReference type="AlphaFoldDB" id="A0A6J3KCU0"/>
<feature type="chain" id="PRO_5027057735" evidence="1">
    <location>
        <begin position="20"/>
        <end position="136"/>
    </location>
</feature>
<name>A0A6J3KCU0_9HYME</name>
<dbReference type="CTD" id="33040"/>
<gene>
    <name evidence="3" type="primary">LOC117234103</name>
</gene>
<dbReference type="InterPro" id="IPR006170">
    <property type="entry name" value="PBP/GOBP"/>
</dbReference>
<dbReference type="CDD" id="cd23992">
    <property type="entry name" value="PBP_GOBP"/>
    <property type="match status" value="1"/>
</dbReference>
<organism evidence="2 3">
    <name type="scientific">Bombus vosnesenskii</name>
    <dbReference type="NCBI Taxonomy" id="207650"/>
    <lineage>
        <taxon>Eukaryota</taxon>
        <taxon>Metazoa</taxon>
        <taxon>Ecdysozoa</taxon>
        <taxon>Arthropoda</taxon>
        <taxon>Hexapoda</taxon>
        <taxon>Insecta</taxon>
        <taxon>Pterygota</taxon>
        <taxon>Neoptera</taxon>
        <taxon>Endopterygota</taxon>
        <taxon>Hymenoptera</taxon>
        <taxon>Apocrita</taxon>
        <taxon>Aculeata</taxon>
        <taxon>Apoidea</taxon>
        <taxon>Anthophila</taxon>
        <taxon>Apidae</taxon>
        <taxon>Bombus</taxon>
        <taxon>Pyrobombus</taxon>
    </lineage>
</organism>
<keyword evidence="2" id="KW-1185">Reference proteome</keyword>
<dbReference type="SUPFAM" id="SSF47565">
    <property type="entry name" value="Insect pheromone/odorant-binding proteins"/>
    <property type="match status" value="1"/>
</dbReference>
<dbReference type="KEGG" id="bvk:117234103"/>
<proteinExistence type="predicted"/>
<keyword evidence="1" id="KW-0732">Signal</keyword>
<protein>
    <submittedName>
        <fullName evidence="3">General odorant-binding protein 19d</fullName>
    </submittedName>
</protein>